<comment type="caution">
    <text evidence="2">The sequence shown here is derived from an EMBL/GenBank/DDBJ whole genome shotgun (WGS) entry which is preliminary data.</text>
</comment>
<evidence type="ECO:0000259" key="1">
    <source>
        <dbReference type="PROSITE" id="PS50943"/>
    </source>
</evidence>
<dbReference type="InterPro" id="IPR010982">
    <property type="entry name" value="Lambda_DNA-bd_dom_sf"/>
</dbReference>
<dbReference type="PROSITE" id="PS50943">
    <property type="entry name" value="HTH_CROC1"/>
    <property type="match status" value="1"/>
</dbReference>
<dbReference type="GO" id="GO:0003677">
    <property type="term" value="F:DNA binding"/>
    <property type="evidence" value="ECO:0007669"/>
    <property type="project" value="InterPro"/>
</dbReference>
<evidence type="ECO:0000313" key="3">
    <source>
        <dbReference type="Proteomes" id="UP000034048"/>
    </source>
</evidence>
<dbReference type="Pfam" id="PF01381">
    <property type="entry name" value="HTH_3"/>
    <property type="match status" value="1"/>
</dbReference>
<dbReference type="Gene3D" id="1.10.260.40">
    <property type="entry name" value="lambda repressor-like DNA-binding domains"/>
    <property type="match status" value="1"/>
</dbReference>
<protein>
    <recommendedName>
        <fullName evidence="1">HTH cro/C1-type domain-containing protein</fullName>
    </recommendedName>
</protein>
<sequence>MNKTKRIQKAVDFQVYLKNQLRNPEIKKHYDEYGKRLEIAYQILKLRKQKRMSQVELARRIGTKQSNIARLEMGQQNFTTETLQKIASVFNRDLKIEFCSPNKFPT</sequence>
<evidence type="ECO:0000313" key="2">
    <source>
        <dbReference type="EMBL" id="KKR13953.1"/>
    </source>
</evidence>
<proteinExistence type="predicted"/>
<dbReference type="SUPFAM" id="SSF47413">
    <property type="entry name" value="lambda repressor-like DNA-binding domains"/>
    <property type="match status" value="1"/>
</dbReference>
<dbReference type="CDD" id="cd00093">
    <property type="entry name" value="HTH_XRE"/>
    <property type="match status" value="1"/>
</dbReference>
<dbReference type="AlphaFoldDB" id="A0A0G0NEM6"/>
<dbReference type="Proteomes" id="UP000034048">
    <property type="component" value="Unassembled WGS sequence"/>
</dbReference>
<reference evidence="2 3" key="1">
    <citation type="journal article" date="2015" name="Nature">
        <title>rRNA introns, odd ribosomes, and small enigmatic genomes across a large radiation of phyla.</title>
        <authorList>
            <person name="Brown C.T."/>
            <person name="Hug L.A."/>
            <person name="Thomas B.C."/>
            <person name="Sharon I."/>
            <person name="Castelle C.J."/>
            <person name="Singh A."/>
            <person name="Wilkins M.J."/>
            <person name="Williams K.H."/>
            <person name="Banfield J.F."/>
        </authorList>
    </citation>
    <scope>NUCLEOTIDE SEQUENCE [LARGE SCALE GENOMIC DNA]</scope>
</reference>
<dbReference type="InterPro" id="IPR001387">
    <property type="entry name" value="Cro/C1-type_HTH"/>
</dbReference>
<dbReference type="EMBL" id="LBWS01000035">
    <property type="protein sequence ID" value="KKR13953.1"/>
    <property type="molecule type" value="Genomic_DNA"/>
</dbReference>
<accession>A0A0G0NEM6</accession>
<gene>
    <name evidence="2" type="ORF">UT42_C0035G0007</name>
</gene>
<feature type="domain" description="HTH cro/C1-type" evidence="1">
    <location>
        <begin position="43"/>
        <end position="98"/>
    </location>
</feature>
<organism evidence="2 3">
    <name type="scientific">Candidatus Falkowbacteria bacterium GW2011_GWA2_39_24</name>
    <dbReference type="NCBI Taxonomy" id="1618634"/>
    <lineage>
        <taxon>Bacteria</taxon>
        <taxon>Candidatus Falkowiibacteriota</taxon>
    </lineage>
</organism>
<name>A0A0G0NEM6_9BACT</name>
<dbReference type="SMART" id="SM00530">
    <property type="entry name" value="HTH_XRE"/>
    <property type="match status" value="1"/>
</dbReference>